<keyword evidence="1" id="KW-0812">Transmembrane</keyword>
<keyword evidence="3" id="KW-1185">Reference proteome</keyword>
<keyword evidence="1" id="KW-1133">Transmembrane helix</keyword>
<dbReference type="EMBL" id="CACTIH010003647">
    <property type="protein sequence ID" value="CAA2980438.1"/>
    <property type="molecule type" value="Genomic_DNA"/>
</dbReference>
<dbReference type="AlphaFoldDB" id="A0A8S0RLZ3"/>
<evidence type="ECO:0000313" key="2">
    <source>
        <dbReference type="EMBL" id="CAA2980438.1"/>
    </source>
</evidence>
<comment type="caution">
    <text evidence="2">The sequence shown here is derived from an EMBL/GenBank/DDBJ whole genome shotgun (WGS) entry which is preliminary data.</text>
</comment>
<gene>
    <name evidence="2" type="ORF">OLEA9_A030807</name>
</gene>
<dbReference type="Gramene" id="OE9A030807T1">
    <property type="protein sequence ID" value="OE9A030807C1"/>
    <property type="gene ID" value="OE9A030807"/>
</dbReference>
<organism evidence="2 3">
    <name type="scientific">Olea europaea subsp. europaea</name>
    <dbReference type="NCBI Taxonomy" id="158383"/>
    <lineage>
        <taxon>Eukaryota</taxon>
        <taxon>Viridiplantae</taxon>
        <taxon>Streptophyta</taxon>
        <taxon>Embryophyta</taxon>
        <taxon>Tracheophyta</taxon>
        <taxon>Spermatophyta</taxon>
        <taxon>Magnoliopsida</taxon>
        <taxon>eudicotyledons</taxon>
        <taxon>Gunneridae</taxon>
        <taxon>Pentapetalae</taxon>
        <taxon>asterids</taxon>
        <taxon>lamiids</taxon>
        <taxon>Lamiales</taxon>
        <taxon>Oleaceae</taxon>
        <taxon>Oleeae</taxon>
        <taxon>Olea</taxon>
    </lineage>
</organism>
<feature type="transmembrane region" description="Helical" evidence="1">
    <location>
        <begin position="12"/>
        <end position="45"/>
    </location>
</feature>
<name>A0A8S0RLZ3_OLEEU</name>
<dbReference type="Proteomes" id="UP000594638">
    <property type="component" value="Unassembled WGS sequence"/>
</dbReference>
<protein>
    <recommendedName>
        <fullName evidence="4">Transmembrane protein</fullName>
    </recommendedName>
</protein>
<sequence length="125" mass="12731">MRSAELNDDGLVVVATAVLWYFCDGFVLVLSVFLGGFMVVLMGVLWWSFYLHWSDAYASSGATTVPAIVELLVFVRGTVVVVFVRFVGFLCFGVGVVLVGVSGGSIVGVVGDGGGSGGGGNGGGG</sequence>
<proteinExistence type="predicted"/>
<keyword evidence="1" id="KW-0472">Membrane</keyword>
<evidence type="ECO:0000256" key="1">
    <source>
        <dbReference type="SAM" id="Phobius"/>
    </source>
</evidence>
<feature type="transmembrane region" description="Helical" evidence="1">
    <location>
        <begin position="82"/>
        <end position="107"/>
    </location>
</feature>
<accession>A0A8S0RLZ3</accession>
<evidence type="ECO:0008006" key="4">
    <source>
        <dbReference type="Google" id="ProtNLM"/>
    </source>
</evidence>
<evidence type="ECO:0000313" key="3">
    <source>
        <dbReference type="Proteomes" id="UP000594638"/>
    </source>
</evidence>
<reference evidence="2 3" key="1">
    <citation type="submission" date="2019-12" db="EMBL/GenBank/DDBJ databases">
        <authorList>
            <person name="Alioto T."/>
            <person name="Alioto T."/>
            <person name="Gomez Garrido J."/>
        </authorList>
    </citation>
    <scope>NUCLEOTIDE SEQUENCE [LARGE SCALE GENOMIC DNA]</scope>
</reference>
<feature type="transmembrane region" description="Helical" evidence="1">
    <location>
        <begin position="57"/>
        <end position="75"/>
    </location>
</feature>